<dbReference type="Ensembl" id="ENSCVAT00000004808.1">
    <property type="protein sequence ID" value="ENSCVAP00000006548.1"/>
    <property type="gene ID" value="ENSCVAG00000008121.1"/>
</dbReference>
<reference evidence="2" key="1">
    <citation type="submission" date="2025-08" db="UniProtKB">
        <authorList>
            <consortium name="Ensembl"/>
        </authorList>
    </citation>
    <scope>IDENTIFICATION</scope>
</reference>
<dbReference type="OMA" id="PCAPHVE"/>
<organism evidence="2 3">
    <name type="scientific">Cyprinodon variegatus</name>
    <name type="common">Sheepshead minnow</name>
    <dbReference type="NCBI Taxonomy" id="28743"/>
    <lineage>
        <taxon>Eukaryota</taxon>
        <taxon>Metazoa</taxon>
        <taxon>Chordata</taxon>
        <taxon>Craniata</taxon>
        <taxon>Vertebrata</taxon>
        <taxon>Euteleostomi</taxon>
        <taxon>Actinopterygii</taxon>
        <taxon>Neopterygii</taxon>
        <taxon>Teleostei</taxon>
        <taxon>Neoteleostei</taxon>
        <taxon>Acanthomorphata</taxon>
        <taxon>Ovalentaria</taxon>
        <taxon>Atherinomorphae</taxon>
        <taxon>Cyprinodontiformes</taxon>
        <taxon>Cyprinodontidae</taxon>
        <taxon>Cyprinodon</taxon>
    </lineage>
</organism>
<reference evidence="2" key="2">
    <citation type="submission" date="2025-09" db="UniProtKB">
        <authorList>
            <consortium name="Ensembl"/>
        </authorList>
    </citation>
    <scope>IDENTIFICATION</scope>
</reference>
<feature type="region of interest" description="Disordered" evidence="1">
    <location>
        <begin position="1"/>
        <end position="33"/>
    </location>
</feature>
<protein>
    <submittedName>
        <fullName evidence="2">Uncharacterized protein</fullName>
    </submittedName>
</protein>
<dbReference type="AlphaFoldDB" id="A0A3Q2CME5"/>
<evidence type="ECO:0000313" key="2">
    <source>
        <dbReference type="Ensembl" id="ENSCVAP00000006548.1"/>
    </source>
</evidence>
<evidence type="ECO:0000313" key="3">
    <source>
        <dbReference type="Proteomes" id="UP000265020"/>
    </source>
</evidence>
<dbReference type="STRING" id="28743.ENSCVAP00000006548"/>
<name>A0A3Q2CME5_CYPVA</name>
<accession>A0A3Q2CME5</accession>
<sequence length="52" mass="5664">KRARPSGSSAGYRKADDEMSGTTSQADPVDATARTVVLNRPQNTKFCDNHVR</sequence>
<keyword evidence="3" id="KW-1185">Reference proteome</keyword>
<evidence type="ECO:0000256" key="1">
    <source>
        <dbReference type="SAM" id="MobiDB-lite"/>
    </source>
</evidence>
<proteinExistence type="predicted"/>
<dbReference type="GeneTree" id="ENSGT00940000178537"/>
<dbReference type="Proteomes" id="UP000265020">
    <property type="component" value="Unassembled WGS sequence"/>
</dbReference>